<organism evidence="1 2">
    <name type="scientific">Prolixibacter bellariivorans</name>
    <dbReference type="NCBI Taxonomy" id="314319"/>
    <lineage>
        <taxon>Bacteria</taxon>
        <taxon>Pseudomonadati</taxon>
        <taxon>Bacteroidota</taxon>
        <taxon>Bacteroidia</taxon>
        <taxon>Marinilabiliales</taxon>
        <taxon>Prolixibacteraceae</taxon>
        <taxon>Prolixibacter</taxon>
    </lineage>
</organism>
<dbReference type="AlphaFoldDB" id="A0A5M4AXP0"/>
<comment type="caution">
    <text evidence="1">The sequence shown here is derived from an EMBL/GenBank/DDBJ whole genome shotgun (WGS) entry which is preliminary data.</text>
</comment>
<accession>A0A5M4AXP0</accession>
<proteinExistence type="predicted"/>
<sequence>MSQHRAFAKNNHLLVTGYTEYLNNTWIPQGSIYSTLGINNWQSQSGIYNRFNFQYSLLNNLKVNVSMRNNFIFGPTIATYNKLFEQAGFNYNKMAMADNGYLDLTMRYSDNPSYLFYTNFDRANLKLSLNKLEITLGRQRINWSKNLVWNPNDIFNAYNYFEFNYVEKPGSDAALVQWYTGNFSSVQLAAKLGYTELPDSNGVLRREQKKTIAAMYHLTKWNYDFQAFGGVMEDDVTAGMGWAGSIAGAGFTGEVSWFRNQQQFADTSNVWVASVDMNYTFKNNLFAQLSGIYNSAGATGPAYAQYGSLSGSFSNLLMNNVNAKTLTRSRFDLFGELSYPITPLIKVDVASIYNPYDKSVYVGPTATFSLTENLALSAVGQLFWGDSLTEFGDIGQMLFFDLKWSF</sequence>
<protein>
    <recommendedName>
        <fullName evidence="3">Alginate export domain-containing protein</fullName>
    </recommendedName>
</protein>
<keyword evidence="2" id="KW-1185">Reference proteome</keyword>
<evidence type="ECO:0008006" key="3">
    <source>
        <dbReference type="Google" id="ProtNLM"/>
    </source>
</evidence>
<dbReference type="Proteomes" id="UP000391834">
    <property type="component" value="Unassembled WGS sequence"/>
</dbReference>
<name>A0A5M4AXP0_9BACT</name>
<gene>
    <name evidence="1" type="ORF">PbJCM13498_12440</name>
</gene>
<dbReference type="EMBL" id="BLAX01000001">
    <property type="protein sequence ID" value="GET32381.1"/>
    <property type="molecule type" value="Genomic_DNA"/>
</dbReference>
<reference evidence="1 2" key="1">
    <citation type="submission" date="2019-10" db="EMBL/GenBank/DDBJ databases">
        <title>Prolixibacter strains distinguished by the presence of nitrate reductase genes were adept at nitrate-dependent anaerobic corrosion of metallic iron and carbon steel.</title>
        <authorList>
            <person name="Iino T."/>
            <person name="Shono N."/>
            <person name="Ito K."/>
            <person name="Nakamura R."/>
            <person name="Sueoka K."/>
            <person name="Harayama S."/>
            <person name="Ohkuma M."/>
        </authorList>
    </citation>
    <scope>NUCLEOTIDE SEQUENCE [LARGE SCALE GENOMIC DNA]</scope>
    <source>
        <strain evidence="1 2">JCM 13498</strain>
    </source>
</reference>
<evidence type="ECO:0000313" key="2">
    <source>
        <dbReference type="Proteomes" id="UP000391834"/>
    </source>
</evidence>
<evidence type="ECO:0000313" key="1">
    <source>
        <dbReference type="EMBL" id="GET32381.1"/>
    </source>
</evidence>